<evidence type="ECO:0000256" key="1">
    <source>
        <dbReference type="SAM" id="MobiDB-lite"/>
    </source>
</evidence>
<gene>
    <name evidence="2" type="ORF">AB2U05_32825</name>
</gene>
<accession>A0AB39TUI0</accession>
<feature type="compositionally biased region" description="Basic and acidic residues" evidence="1">
    <location>
        <begin position="15"/>
        <end position="31"/>
    </location>
</feature>
<protein>
    <submittedName>
        <fullName evidence="2">Uncharacterized protein</fullName>
    </submittedName>
</protein>
<sequence length="71" mass="7712">MTVRRRSWAVAMRGRTTDRRHPPHEEPDRSPLDGGGSPHPRPSIADAPAAGRDDEDRPDQPEPPAADTAAP</sequence>
<reference evidence="2" key="1">
    <citation type="submission" date="2024-07" db="EMBL/GenBank/DDBJ databases">
        <authorList>
            <person name="Yu S.T."/>
        </authorList>
    </citation>
    <scope>NUCLEOTIDE SEQUENCE</scope>
    <source>
        <strain evidence="2">Y1</strain>
    </source>
</reference>
<feature type="compositionally biased region" description="Basic and acidic residues" evidence="1">
    <location>
        <begin position="51"/>
        <end position="60"/>
    </location>
</feature>
<feature type="region of interest" description="Disordered" evidence="1">
    <location>
        <begin position="1"/>
        <end position="71"/>
    </location>
</feature>
<evidence type="ECO:0000313" key="2">
    <source>
        <dbReference type="EMBL" id="XDQ82945.1"/>
    </source>
</evidence>
<dbReference type="AlphaFoldDB" id="A0AB39TUI0"/>
<proteinExistence type="predicted"/>
<dbReference type="EMBL" id="CP163445">
    <property type="protein sequence ID" value="XDQ82945.1"/>
    <property type="molecule type" value="Genomic_DNA"/>
</dbReference>
<name>A0AB39TUI0_9ACTN</name>
<dbReference type="RefSeq" id="WP_369185173.1">
    <property type="nucleotide sequence ID" value="NZ_CP163445.1"/>
</dbReference>
<organism evidence="2">
    <name type="scientific">Streptomyces sp. Y1</name>
    <dbReference type="NCBI Taxonomy" id="3238634"/>
    <lineage>
        <taxon>Bacteria</taxon>
        <taxon>Bacillati</taxon>
        <taxon>Actinomycetota</taxon>
        <taxon>Actinomycetes</taxon>
        <taxon>Kitasatosporales</taxon>
        <taxon>Streptomycetaceae</taxon>
        <taxon>Streptomyces</taxon>
    </lineage>
</organism>